<feature type="compositionally biased region" description="Polar residues" evidence="6">
    <location>
        <begin position="621"/>
        <end position="646"/>
    </location>
</feature>
<keyword evidence="2 5" id="KW-0238">DNA-binding</keyword>
<organism evidence="8 9">
    <name type="scientific">Opisthorchis viverrini</name>
    <name type="common">Southeast Asian liver fluke</name>
    <dbReference type="NCBI Taxonomy" id="6198"/>
    <lineage>
        <taxon>Eukaryota</taxon>
        <taxon>Metazoa</taxon>
        <taxon>Spiralia</taxon>
        <taxon>Lophotrochozoa</taxon>
        <taxon>Platyhelminthes</taxon>
        <taxon>Trematoda</taxon>
        <taxon>Digenea</taxon>
        <taxon>Opisthorchiida</taxon>
        <taxon>Opisthorchiata</taxon>
        <taxon>Opisthorchiidae</taxon>
        <taxon>Opisthorchis</taxon>
    </lineage>
</organism>
<dbReference type="STRING" id="6198.A0A074Z3Q5"/>
<name>A0A074Z3Q5_OPIVI</name>
<dbReference type="Pfam" id="PF00250">
    <property type="entry name" value="Forkhead"/>
    <property type="match status" value="1"/>
</dbReference>
<evidence type="ECO:0000256" key="4">
    <source>
        <dbReference type="ARBA" id="ARBA00023242"/>
    </source>
</evidence>
<keyword evidence="4 5" id="KW-0539">Nucleus</keyword>
<feature type="DNA-binding region" description="Fork-head" evidence="5">
    <location>
        <begin position="61"/>
        <end position="156"/>
    </location>
</feature>
<dbReference type="InterPro" id="IPR001766">
    <property type="entry name" value="Fork_head_dom"/>
</dbReference>
<feature type="region of interest" description="Disordered" evidence="6">
    <location>
        <begin position="607"/>
        <end position="647"/>
    </location>
</feature>
<dbReference type="InterPro" id="IPR045912">
    <property type="entry name" value="FOXJ2/3-like"/>
</dbReference>
<feature type="compositionally biased region" description="Polar residues" evidence="6">
    <location>
        <begin position="167"/>
        <end position="191"/>
    </location>
</feature>
<gene>
    <name evidence="8" type="ORF">T265_10033</name>
</gene>
<dbReference type="AlphaFoldDB" id="A0A074Z3Q5"/>
<dbReference type="InterPro" id="IPR036390">
    <property type="entry name" value="WH_DNA-bd_sf"/>
</dbReference>
<protein>
    <recommendedName>
        <fullName evidence="7">Fork-head domain-containing protein</fullName>
    </recommendedName>
</protein>
<dbReference type="PANTHER" id="PTHR46078">
    <property type="entry name" value="FORKHEAD BOX PROTEIN J2 FAMILY MEMBER"/>
    <property type="match status" value="1"/>
</dbReference>
<reference evidence="8 9" key="1">
    <citation type="submission" date="2013-11" db="EMBL/GenBank/DDBJ databases">
        <title>Opisthorchis viverrini - life in the bile duct.</title>
        <authorList>
            <person name="Young N.D."/>
            <person name="Nagarajan N."/>
            <person name="Lin S.J."/>
            <person name="Korhonen P.K."/>
            <person name="Jex A.R."/>
            <person name="Hall R.S."/>
            <person name="Safavi-Hemami H."/>
            <person name="Kaewkong W."/>
            <person name="Bertrand D."/>
            <person name="Gao S."/>
            <person name="Seet Q."/>
            <person name="Wongkham S."/>
            <person name="Teh B.T."/>
            <person name="Wongkham C."/>
            <person name="Intapan P.M."/>
            <person name="Maleewong W."/>
            <person name="Yang X."/>
            <person name="Hu M."/>
            <person name="Wang Z."/>
            <person name="Hofmann A."/>
            <person name="Sternberg P.W."/>
            <person name="Tan P."/>
            <person name="Wang J."/>
            <person name="Gasser R.B."/>
        </authorList>
    </citation>
    <scope>NUCLEOTIDE SEQUENCE [LARGE SCALE GENOMIC DNA]</scope>
</reference>
<evidence type="ECO:0000256" key="3">
    <source>
        <dbReference type="ARBA" id="ARBA00023163"/>
    </source>
</evidence>
<sequence>METDNSLTAMDWLPNLSINMLAASIESDFSFNLDFSTPSATADDNKTDSECGSAICQPEGKPPYSYASLITAAIQSSHEKRMTLSEIYQWICENFPYYCEAGGGWKNSIRHNLSLNKSFTKVPRSRDDPGKGSYWCLSSDVGHEYEFSISCPKKRILSTDPNGISCNSYSPSVGQQQQHSPGSNQSDNNASPLDCCSPKSGQPITVGQKKRQHIKQTQSNHSIGEEYHGSYLPLSTSHVQDLTKPSHNPGGCATGIEDISPSPGIDYTELCLPRRPMHAINNNKSQSMGMMGPFGRATSPLRPQEGTNKSCVDLSLLDNSLLPASRDPTNCYYAAHSMIDDRSSYALTSLTTDDTEQSDESEFQRNHIGKNFTVLNANKCATSQMSGFARPQFLTSTTASSGSDFYLIPNESHMDQNTNLDGSSSSKSSFDISSYDLDLSASFRHLYHVLFDSQGQTTLQSNLCADECGKSAANTNLTTTSQPTSLQAGFVPIRTVTTTAAYDLMNVGRILLNSHKTESKLVSGSDENTTEALPAQNLNYLLQRSLHAASQFDWNSVNLNEFSDLTAKLREATVDPNSLSVTQLKDLNSCLENAFIRIADEVTSYGTRKPLMNPPEHHKTTSCTNSMRQASSNDYTNSTSRVSSLGDQEELTFTPLTKPVTAHNGGSLSTTHSNVVFLMDAATSDLPFLPASTRYHKGRSNDAGLWELESMATHSAYGGHHESVLSEGTPEACSSSGGVTFECLKPGQTHELSSVCSTGSKVTLPSCDSWLRTTSDGVSTSAYFSPVPTEIYTDISGHYSGCHVSSGSFVGGVGGFGTADSAHSTWIDPRLSQRIMNLLPVDSDSERMQTKTPYHSSRLSSGISSVVSTETELGDGRPSTIQTKTALHTISQNDHPTKHQSGIYMLSSQATVHPMAQSIFHDLYMDKSGLHSGVGLMPVTSQSTNTFQETVTGPEQFNWDSIA</sequence>
<dbReference type="RefSeq" id="XP_009174546.1">
    <property type="nucleotide sequence ID" value="XM_009176282.1"/>
</dbReference>
<keyword evidence="1" id="KW-0805">Transcription regulation</keyword>
<dbReference type="InterPro" id="IPR018122">
    <property type="entry name" value="TF_fork_head_CS_1"/>
</dbReference>
<evidence type="ECO:0000256" key="6">
    <source>
        <dbReference type="SAM" id="MobiDB-lite"/>
    </source>
</evidence>
<dbReference type="OrthoDB" id="10029558at2759"/>
<keyword evidence="3" id="KW-0804">Transcription</keyword>
<dbReference type="GO" id="GO:0005634">
    <property type="term" value="C:nucleus"/>
    <property type="evidence" value="ECO:0007669"/>
    <property type="project" value="UniProtKB-SubCell"/>
</dbReference>
<accession>A0A074Z3Q5</accession>
<feature type="domain" description="Fork-head" evidence="7">
    <location>
        <begin position="61"/>
        <end position="156"/>
    </location>
</feature>
<dbReference type="Proteomes" id="UP000054324">
    <property type="component" value="Unassembled WGS sequence"/>
</dbReference>
<dbReference type="InterPro" id="IPR030456">
    <property type="entry name" value="TF_fork_head_CS_2"/>
</dbReference>
<evidence type="ECO:0000256" key="5">
    <source>
        <dbReference type="PROSITE-ProRule" id="PRU00089"/>
    </source>
</evidence>
<dbReference type="GeneID" id="20324201"/>
<dbReference type="SMART" id="SM00339">
    <property type="entry name" value="FH"/>
    <property type="match status" value="1"/>
</dbReference>
<feature type="region of interest" description="Disordered" evidence="6">
    <location>
        <begin position="238"/>
        <end position="257"/>
    </location>
</feature>
<dbReference type="PROSITE" id="PS00658">
    <property type="entry name" value="FORK_HEAD_2"/>
    <property type="match status" value="1"/>
</dbReference>
<dbReference type="SUPFAM" id="SSF46785">
    <property type="entry name" value="Winged helix' DNA-binding domain"/>
    <property type="match status" value="1"/>
</dbReference>
<dbReference type="KEGG" id="ovi:T265_10033"/>
<dbReference type="CDD" id="cd20024">
    <property type="entry name" value="FH_FOXJ2-like"/>
    <property type="match status" value="1"/>
</dbReference>
<evidence type="ECO:0000256" key="2">
    <source>
        <dbReference type="ARBA" id="ARBA00023125"/>
    </source>
</evidence>
<evidence type="ECO:0000256" key="1">
    <source>
        <dbReference type="ARBA" id="ARBA00023015"/>
    </source>
</evidence>
<evidence type="ECO:0000313" key="8">
    <source>
        <dbReference type="EMBL" id="KER21706.1"/>
    </source>
</evidence>
<feature type="region of interest" description="Disordered" evidence="6">
    <location>
        <begin position="167"/>
        <end position="228"/>
    </location>
</feature>
<dbReference type="PROSITE" id="PS50039">
    <property type="entry name" value="FORK_HEAD_3"/>
    <property type="match status" value="1"/>
</dbReference>
<dbReference type="EMBL" id="KL596946">
    <property type="protein sequence ID" value="KER21706.1"/>
    <property type="molecule type" value="Genomic_DNA"/>
</dbReference>
<dbReference type="PANTHER" id="PTHR46078:SF2">
    <property type="entry name" value="FORK-HEAD DOMAIN-CONTAINING PROTEIN"/>
    <property type="match status" value="1"/>
</dbReference>
<evidence type="ECO:0000259" key="7">
    <source>
        <dbReference type="PROSITE" id="PS50039"/>
    </source>
</evidence>
<dbReference type="InterPro" id="IPR036388">
    <property type="entry name" value="WH-like_DNA-bd_sf"/>
</dbReference>
<dbReference type="Gene3D" id="1.10.10.10">
    <property type="entry name" value="Winged helix-like DNA-binding domain superfamily/Winged helix DNA-binding domain"/>
    <property type="match status" value="1"/>
</dbReference>
<comment type="subcellular location">
    <subcellularLocation>
        <location evidence="5">Nucleus</location>
    </subcellularLocation>
</comment>
<dbReference type="PROSITE" id="PS00657">
    <property type="entry name" value="FORK_HEAD_1"/>
    <property type="match status" value="1"/>
</dbReference>
<dbReference type="PRINTS" id="PR00053">
    <property type="entry name" value="FORKHEAD"/>
</dbReference>
<dbReference type="GO" id="GO:0000978">
    <property type="term" value="F:RNA polymerase II cis-regulatory region sequence-specific DNA binding"/>
    <property type="evidence" value="ECO:0007669"/>
    <property type="project" value="TreeGrafter"/>
</dbReference>
<proteinExistence type="predicted"/>
<keyword evidence="9" id="KW-1185">Reference proteome</keyword>
<dbReference type="GO" id="GO:0000981">
    <property type="term" value="F:DNA-binding transcription factor activity, RNA polymerase II-specific"/>
    <property type="evidence" value="ECO:0007669"/>
    <property type="project" value="TreeGrafter"/>
</dbReference>
<dbReference type="FunFam" id="1.10.10.10:FF:000135">
    <property type="entry name" value="forkhead box protein G1"/>
    <property type="match status" value="1"/>
</dbReference>
<dbReference type="CTD" id="20324201"/>
<evidence type="ECO:0000313" key="9">
    <source>
        <dbReference type="Proteomes" id="UP000054324"/>
    </source>
</evidence>